<dbReference type="AlphaFoldDB" id="A0A8A4ZLN2"/>
<protein>
    <recommendedName>
        <fullName evidence="3">Ribbon-helix-helix protein, CopG family</fullName>
    </recommendedName>
</protein>
<dbReference type="EMBL" id="CP071868">
    <property type="protein sequence ID" value="QTE30468.1"/>
    <property type="molecule type" value="Genomic_DNA"/>
</dbReference>
<organism evidence="1 2">
    <name type="scientific">Pengzhenrongella sicca</name>
    <dbReference type="NCBI Taxonomy" id="2819238"/>
    <lineage>
        <taxon>Bacteria</taxon>
        <taxon>Bacillati</taxon>
        <taxon>Actinomycetota</taxon>
        <taxon>Actinomycetes</taxon>
        <taxon>Micrococcales</taxon>
        <taxon>Pengzhenrongella</taxon>
    </lineage>
</organism>
<sequence length="66" mass="7615">MAMTLRLTDAQQEALRVTAEREQRSMQAVAADAIERYTSERNSRRNEIFAKIMDRDSDLLDRLAQG</sequence>
<dbReference type="Proteomes" id="UP000663937">
    <property type="component" value="Chromosome"/>
</dbReference>
<evidence type="ECO:0008006" key="3">
    <source>
        <dbReference type="Google" id="ProtNLM"/>
    </source>
</evidence>
<dbReference type="KEGG" id="psic:J4E96_05650"/>
<name>A0A8A4ZLN2_9MICO</name>
<reference evidence="1" key="1">
    <citation type="submission" date="2021-03" db="EMBL/GenBank/DDBJ databases">
        <title>Pengzhenrongella sicca gen. nov., sp. nov., a new member of suborder Micrococcineae isolated from High-Arctic tundra soil.</title>
        <authorList>
            <person name="Peng F."/>
        </authorList>
    </citation>
    <scope>NUCLEOTIDE SEQUENCE</scope>
    <source>
        <strain evidence="1">LRZ-2</strain>
    </source>
</reference>
<evidence type="ECO:0000313" key="2">
    <source>
        <dbReference type="Proteomes" id="UP000663937"/>
    </source>
</evidence>
<gene>
    <name evidence="1" type="ORF">J4E96_05650</name>
</gene>
<proteinExistence type="predicted"/>
<dbReference type="GO" id="GO:0006355">
    <property type="term" value="P:regulation of DNA-templated transcription"/>
    <property type="evidence" value="ECO:0007669"/>
    <property type="project" value="InterPro"/>
</dbReference>
<accession>A0A8A4ZLN2</accession>
<evidence type="ECO:0000313" key="1">
    <source>
        <dbReference type="EMBL" id="QTE30468.1"/>
    </source>
</evidence>
<dbReference type="SUPFAM" id="SSF47598">
    <property type="entry name" value="Ribbon-helix-helix"/>
    <property type="match status" value="1"/>
</dbReference>
<dbReference type="RefSeq" id="WP_227424806.1">
    <property type="nucleotide sequence ID" value="NZ_CP071868.1"/>
</dbReference>
<keyword evidence="2" id="KW-1185">Reference proteome</keyword>
<dbReference type="InterPro" id="IPR010985">
    <property type="entry name" value="Ribbon_hlx_hlx"/>
</dbReference>